<sequence length="86" mass="9550">MKEFVVYTLMRLALLVATFAVIAGIWMLVGEGLTATSVFVVLLISFVVSGVASYFLLNGQRVAFASKVERRADATMERMRTKEDQD</sequence>
<dbReference type="Proteomes" id="UP001500571">
    <property type="component" value="Unassembled WGS sequence"/>
</dbReference>
<keyword evidence="3" id="KW-1185">Reference proteome</keyword>
<dbReference type="InterPro" id="IPR025323">
    <property type="entry name" value="DUF4229"/>
</dbReference>
<keyword evidence="1" id="KW-0472">Membrane</keyword>
<name>A0ABP5BYC5_9ACTN</name>
<keyword evidence="1" id="KW-1133">Transmembrane helix</keyword>
<evidence type="ECO:0000313" key="3">
    <source>
        <dbReference type="Proteomes" id="UP001500571"/>
    </source>
</evidence>
<dbReference type="EMBL" id="BAAAPB010000001">
    <property type="protein sequence ID" value="GAA1954700.1"/>
    <property type="molecule type" value="Genomic_DNA"/>
</dbReference>
<organism evidence="2 3">
    <name type="scientific">Nocardioides panacihumi</name>
    <dbReference type="NCBI Taxonomy" id="400774"/>
    <lineage>
        <taxon>Bacteria</taxon>
        <taxon>Bacillati</taxon>
        <taxon>Actinomycetota</taxon>
        <taxon>Actinomycetes</taxon>
        <taxon>Propionibacteriales</taxon>
        <taxon>Nocardioidaceae</taxon>
        <taxon>Nocardioides</taxon>
    </lineage>
</organism>
<dbReference type="Pfam" id="PF14012">
    <property type="entry name" value="DUF4229"/>
    <property type="match status" value="1"/>
</dbReference>
<dbReference type="RefSeq" id="WP_344043493.1">
    <property type="nucleotide sequence ID" value="NZ_BAAAPB010000001.1"/>
</dbReference>
<evidence type="ECO:0008006" key="4">
    <source>
        <dbReference type="Google" id="ProtNLM"/>
    </source>
</evidence>
<reference evidence="3" key="1">
    <citation type="journal article" date="2019" name="Int. J. Syst. Evol. Microbiol.">
        <title>The Global Catalogue of Microorganisms (GCM) 10K type strain sequencing project: providing services to taxonomists for standard genome sequencing and annotation.</title>
        <authorList>
            <consortium name="The Broad Institute Genomics Platform"/>
            <consortium name="The Broad Institute Genome Sequencing Center for Infectious Disease"/>
            <person name="Wu L."/>
            <person name="Ma J."/>
        </authorList>
    </citation>
    <scope>NUCLEOTIDE SEQUENCE [LARGE SCALE GENOMIC DNA]</scope>
    <source>
        <strain evidence="3">JCM 15309</strain>
    </source>
</reference>
<gene>
    <name evidence="2" type="ORF">GCM10009798_12380</name>
</gene>
<accession>A0ABP5BYC5</accession>
<evidence type="ECO:0000256" key="1">
    <source>
        <dbReference type="SAM" id="Phobius"/>
    </source>
</evidence>
<protein>
    <recommendedName>
        <fullName evidence="4">DUF4229 domain-containing protein</fullName>
    </recommendedName>
</protein>
<evidence type="ECO:0000313" key="2">
    <source>
        <dbReference type="EMBL" id="GAA1954700.1"/>
    </source>
</evidence>
<feature type="transmembrane region" description="Helical" evidence="1">
    <location>
        <begin position="35"/>
        <end position="57"/>
    </location>
</feature>
<feature type="transmembrane region" description="Helical" evidence="1">
    <location>
        <begin position="12"/>
        <end position="29"/>
    </location>
</feature>
<proteinExistence type="predicted"/>
<keyword evidence="1" id="KW-0812">Transmembrane</keyword>
<comment type="caution">
    <text evidence="2">The sequence shown here is derived from an EMBL/GenBank/DDBJ whole genome shotgun (WGS) entry which is preliminary data.</text>
</comment>